<evidence type="ECO:0000313" key="1">
    <source>
        <dbReference type="EMBL" id="KAJ3604319.1"/>
    </source>
</evidence>
<name>A0A9Q0ECZ5_9TELE</name>
<reference evidence="1" key="1">
    <citation type="submission" date="2022-07" db="EMBL/GenBank/DDBJ databases">
        <title>Chromosome-level genome of Muraenolepis orangiensis.</title>
        <authorList>
            <person name="Kim J."/>
        </authorList>
    </citation>
    <scope>NUCLEOTIDE SEQUENCE</scope>
    <source>
        <strain evidence="1">KU_S4_2022</strain>
        <tissue evidence="1">Muscle</tissue>
    </source>
</reference>
<sequence length="61" mass="7008">MMLEVVELEARLFGAYEKEPCYASAAILSPLKRHQTRLMRAWSMEHGNVHCTLHTYLCLAS</sequence>
<dbReference type="Proteomes" id="UP001148018">
    <property type="component" value="Unassembled WGS sequence"/>
</dbReference>
<protein>
    <submittedName>
        <fullName evidence="1">Uncharacterized protein</fullName>
    </submittedName>
</protein>
<accession>A0A9Q0ECZ5</accession>
<dbReference type="EMBL" id="JANIIK010000044">
    <property type="protein sequence ID" value="KAJ3604319.1"/>
    <property type="molecule type" value="Genomic_DNA"/>
</dbReference>
<dbReference type="AlphaFoldDB" id="A0A9Q0ECZ5"/>
<comment type="caution">
    <text evidence="1">The sequence shown here is derived from an EMBL/GenBank/DDBJ whole genome shotgun (WGS) entry which is preliminary data.</text>
</comment>
<feature type="non-terminal residue" evidence="1">
    <location>
        <position position="61"/>
    </location>
</feature>
<gene>
    <name evidence="1" type="ORF">NHX12_029060</name>
</gene>
<keyword evidence="2" id="KW-1185">Reference proteome</keyword>
<evidence type="ECO:0000313" key="2">
    <source>
        <dbReference type="Proteomes" id="UP001148018"/>
    </source>
</evidence>
<organism evidence="1 2">
    <name type="scientific">Muraenolepis orangiensis</name>
    <name type="common">Patagonian moray cod</name>
    <dbReference type="NCBI Taxonomy" id="630683"/>
    <lineage>
        <taxon>Eukaryota</taxon>
        <taxon>Metazoa</taxon>
        <taxon>Chordata</taxon>
        <taxon>Craniata</taxon>
        <taxon>Vertebrata</taxon>
        <taxon>Euteleostomi</taxon>
        <taxon>Actinopterygii</taxon>
        <taxon>Neopterygii</taxon>
        <taxon>Teleostei</taxon>
        <taxon>Neoteleostei</taxon>
        <taxon>Acanthomorphata</taxon>
        <taxon>Zeiogadaria</taxon>
        <taxon>Gadariae</taxon>
        <taxon>Gadiformes</taxon>
        <taxon>Muraenolepidoidei</taxon>
        <taxon>Muraenolepididae</taxon>
        <taxon>Muraenolepis</taxon>
    </lineage>
</organism>
<proteinExistence type="predicted"/>